<dbReference type="OrthoDB" id="5347405at2"/>
<proteinExistence type="predicted"/>
<dbReference type="RefSeq" id="WP_129060061.1">
    <property type="nucleotide sequence ID" value="NZ_NXIE01000001.1"/>
</dbReference>
<protein>
    <submittedName>
        <fullName evidence="2">Uncharacterized protein</fullName>
    </submittedName>
</protein>
<feature type="coiled-coil region" evidence="1">
    <location>
        <begin position="72"/>
        <end position="103"/>
    </location>
</feature>
<reference evidence="2 3" key="1">
    <citation type="submission" date="2017-09" db="EMBL/GenBank/DDBJ databases">
        <title>Genomics of the genus Arcobacter.</title>
        <authorList>
            <person name="Perez-Cataluna A."/>
            <person name="Figueras M.J."/>
            <person name="Salas-Masso N."/>
        </authorList>
    </citation>
    <scope>NUCLEOTIDE SEQUENCE [LARGE SCALE GENOMIC DNA]</scope>
    <source>
        <strain evidence="2 3">F156-34</strain>
    </source>
</reference>
<accession>A0A4Q1AZ60</accession>
<keyword evidence="1" id="KW-0175">Coiled coil</keyword>
<organism evidence="2 3">
    <name type="scientific">Halarcobacter mediterraneus</name>
    <dbReference type="NCBI Taxonomy" id="2023153"/>
    <lineage>
        <taxon>Bacteria</taxon>
        <taxon>Pseudomonadati</taxon>
        <taxon>Campylobacterota</taxon>
        <taxon>Epsilonproteobacteria</taxon>
        <taxon>Campylobacterales</taxon>
        <taxon>Arcobacteraceae</taxon>
        <taxon>Halarcobacter</taxon>
    </lineage>
</organism>
<evidence type="ECO:0000256" key="1">
    <source>
        <dbReference type="SAM" id="Coils"/>
    </source>
</evidence>
<keyword evidence="3" id="KW-1185">Reference proteome</keyword>
<evidence type="ECO:0000313" key="3">
    <source>
        <dbReference type="Proteomes" id="UP000289718"/>
    </source>
</evidence>
<name>A0A4Q1AZ60_9BACT</name>
<dbReference type="AlphaFoldDB" id="A0A4Q1AZ60"/>
<evidence type="ECO:0000313" key="2">
    <source>
        <dbReference type="EMBL" id="RXK13952.1"/>
    </source>
</evidence>
<dbReference type="EMBL" id="NXIE01000001">
    <property type="protein sequence ID" value="RXK13952.1"/>
    <property type="molecule type" value="Genomic_DNA"/>
</dbReference>
<sequence>MQLKYTGPKEIISPHGVDFKDGKEDKYVYVAPAIEIFYAIHHDYEKNRIYTHSIEKEYLEDDNILSKILELNPKLEDKCKEEIEKLEKELDKEIEEVKEHTELVPEEQLAYKNNLIIMKNYRIQRQTNKIIYQHLIEIIVDEILKHKLKQISTPVNEKFWHILHSIQGELSNHNHRSIGSELVTSETEPVVLILKIDSIGK</sequence>
<gene>
    <name evidence="2" type="ORF">CP965_00450</name>
</gene>
<dbReference type="Proteomes" id="UP000289718">
    <property type="component" value="Unassembled WGS sequence"/>
</dbReference>
<comment type="caution">
    <text evidence="2">The sequence shown here is derived from an EMBL/GenBank/DDBJ whole genome shotgun (WGS) entry which is preliminary data.</text>
</comment>